<keyword evidence="3" id="KW-1185">Reference proteome</keyword>
<keyword evidence="1" id="KW-0732">Signal</keyword>
<comment type="caution">
    <text evidence="2">The sequence shown here is derived from an EMBL/GenBank/DDBJ whole genome shotgun (WGS) entry which is preliminary data.</text>
</comment>
<proteinExistence type="predicted"/>
<feature type="signal peptide" evidence="1">
    <location>
        <begin position="1"/>
        <end position="21"/>
    </location>
</feature>
<dbReference type="EMBL" id="JAIRAU010000046">
    <property type="protein sequence ID" value="MBZ5714092.1"/>
    <property type="molecule type" value="Genomic_DNA"/>
</dbReference>
<sequence length="295" mass="30235">MRLWSALLLLVSCSRPNPLFFLGGASGDMSSGTLDLTTGTTTTGAVDLTTSALTTTGSAAATSGGDVSAGSAGPLCEPFSDERLVVDPPLPPAQCAAVTQYFGKIGKPSEDGADIALCTDNTCGTCSFSVPLDPGLAPYVVDGACLRVVHQGVAVDGDPEAASGCKTTGLAIFDDATVYPLYVASSRVVAAPGFIDADVRLDVERGAGEPCDCAAGECCREGQARHLRLAFSDHGEAVGTLAAGEVVATDLAGATYLLAVVRAHVKGQVNAKTQLCVDDPETPFIDWHMLRVQRP</sequence>
<organism evidence="2 3">
    <name type="scientific">Nannocystis pusilla</name>
    <dbReference type="NCBI Taxonomy" id="889268"/>
    <lineage>
        <taxon>Bacteria</taxon>
        <taxon>Pseudomonadati</taxon>
        <taxon>Myxococcota</taxon>
        <taxon>Polyangia</taxon>
        <taxon>Nannocystales</taxon>
        <taxon>Nannocystaceae</taxon>
        <taxon>Nannocystis</taxon>
    </lineage>
</organism>
<dbReference type="RefSeq" id="WP_224195826.1">
    <property type="nucleotide sequence ID" value="NZ_JAIRAU010000046.1"/>
</dbReference>
<evidence type="ECO:0000313" key="2">
    <source>
        <dbReference type="EMBL" id="MBZ5714092.1"/>
    </source>
</evidence>
<dbReference type="Proteomes" id="UP001139031">
    <property type="component" value="Unassembled WGS sequence"/>
</dbReference>
<feature type="chain" id="PRO_5045562152" evidence="1">
    <location>
        <begin position="22"/>
        <end position="295"/>
    </location>
</feature>
<name>A0ABS7U175_9BACT</name>
<evidence type="ECO:0000256" key="1">
    <source>
        <dbReference type="SAM" id="SignalP"/>
    </source>
</evidence>
<reference evidence="2" key="1">
    <citation type="submission" date="2021-08" db="EMBL/GenBank/DDBJ databases">
        <authorList>
            <person name="Stevens D.C."/>
        </authorList>
    </citation>
    <scope>NUCLEOTIDE SEQUENCE</scope>
    <source>
        <strain evidence="2">DSM 53165</strain>
    </source>
</reference>
<gene>
    <name evidence="2" type="ORF">K7C98_33080</name>
</gene>
<accession>A0ABS7U175</accession>
<evidence type="ECO:0000313" key="3">
    <source>
        <dbReference type="Proteomes" id="UP001139031"/>
    </source>
</evidence>
<protein>
    <submittedName>
        <fullName evidence="2">Uncharacterized protein</fullName>
    </submittedName>
</protein>